<evidence type="ECO:0000313" key="7">
    <source>
        <dbReference type="EMBL" id="AZQ46037.1"/>
    </source>
</evidence>
<dbReference type="InterPro" id="IPR029063">
    <property type="entry name" value="SAM-dependent_MTases_sf"/>
</dbReference>
<keyword evidence="1" id="KW-0698">rRNA processing</keyword>
<protein>
    <submittedName>
        <fullName evidence="7">Class I SAM-dependent rRNA methyltransferase</fullName>
    </submittedName>
</protein>
<keyword evidence="8" id="KW-1185">Reference proteome</keyword>
<dbReference type="Gene3D" id="3.30.750.80">
    <property type="entry name" value="RNA methyltransferase domain (HRMD) like"/>
    <property type="match status" value="1"/>
</dbReference>
<dbReference type="SUPFAM" id="SSF88697">
    <property type="entry name" value="PUA domain-like"/>
    <property type="match status" value="1"/>
</dbReference>
<dbReference type="Pfam" id="PF10672">
    <property type="entry name" value="Methyltrans_SAM"/>
    <property type="match status" value="1"/>
</dbReference>
<evidence type="ECO:0000256" key="3">
    <source>
        <dbReference type="ARBA" id="ARBA00022679"/>
    </source>
</evidence>
<keyword evidence="3" id="KW-0808">Transferase</keyword>
<evidence type="ECO:0000256" key="2">
    <source>
        <dbReference type="ARBA" id="ARBA00022603"/>
    </source>
</evidence>
<dbReference type="SMART" id="SM00359">
    <property type="entry name" value="PUA"/>
    <property type="match status" value="1"/>
</dbReference>
<dbReference type="InterPro" id="IPR019614">
    <property type="entry name" value="SAM-dep_methyl-trfase"/>
</dbReference>
<dbReference type="RefSeq" id="WP_128805330.1">
    <property type="nucleotide sequence ID" value="NZ_CP040344.1"/>
</dbReference>
<evidence type="ECO:0000256" key="5">
    <source>
        <dbReference type="ARBA" id="ARBA00022884"/>
    </source>
</evidence>
<dbReference type="Pfam" id="PF17785">
    <property type="entry name" value="PUA_3"/>
    <property type="match status" value="1"/>
</dbReference>
<dbReference type="Proteomes" id="UP000272492">
    <property type="component" value="Chromosome"/>
</dbReference>
<keyword evidence="2 7" id="KW-0489">Methyltransferase</keyword>
<dbReference type="CDD" id="cd11572">
    <property type="entry name" value="RlmI_M_like"/>
    <property type="match status" value="1"/>
</dbReference>
<dbReference type="Gene3D" id="2.30.130.10">
    <property type="entry name" value="PUA domain"/>
    <property type="match status" value="1"/>
</dbReference>
<dbReference type="PROSITE" id="PS50890">
    <property type="entry name" value="PUA"/>
    <property type="match status" value="1"/>
</dbReference>
<keyword evidence="4" id="KW-0949">S-adenosyl-L-methionine</keyword>
<dbReference type="InterPro" id="IPR015947">
    <property type="entry name" value="PUA-like_sf"/>
</dbReference>
<sequence>MRSEVTVKIKPKFIKEIKSGYPLILKDAIQNLNDVQKEGTIIKVVDEKNQFIGKGYYGKQNKGYGWILTRKESEQINQTFFESKIKSALHKRKQFYKSSDTTAFRALNGEGDGLGGLIIDYYDGYYVVSWYSEGIYTFRDEIIAALQKVANFKGIYEKKRFDTKGKYIEGDDFVAGERGEFPLIVKENGVNFAVYLNDGAMVGVFLDQRNVRKQIRDKYAKGRTVLNMFSYTGAFSVFAALGGASKTTSVDLANRSLSKTIEQFSVNEVDYEAQDIIVEDVFLYFKYAAKKKMKFDMVVLDPPSFARSKKYTFSAAKDYKNLLKETIAITENNGIIVASTNCSAFDMKKFKGFIDTAFKEMNGKYKILEEHSLPEDFRTIDQFKEGDYLKVVFIGKIKG</sequence>
<dbReference type="Gene3D" id="3.40.50.150">
    <property type="entry name" value="Vaccinia Virus protein VP39"/>
    <property type="match status" value="1"/>
</dbReference>
<accession>A0ABM7DUJ2</accession>
<evidence type="ECO:0000256" key="4">
    <source>
        <dbReference type="ARBA" id="ARBA00022691"/>
    </source>
</evidence>
<dbReference type="SUPFAM" id="SSF53335">
    <property type="entry name" value="S-adenosyl-L-methionine-dependent methyltransferases"/>
    <property type="match status" value="1"/>
</dbReference>
<dbReference type="PANTHER" id="PTHR43042">
    <property type="entry name" value="SAM-DEPENDENT METHYLTRANSFERASE"/>
    <property type="match status" value="1"/>
</dbReference>
<name>A0ABM7DUJ2_9BACI</name>
<dbReference type="GO" id="GO:0032259">
    <property type="term" value="P:methylation"/>
    <property type="evidence" value="ECO:0007669"/>
    <property type="project" value="UniProtKB-KW"/>
</dbReference>
<dbReference type="InterPro" id="IPR036974">
    <property type="entry name" value="PUA_sf"/>
</dbReference>
<feature type="domain" description="PUA" evidence="6">
    <location>
        <begin position="5"/>
        <end position="90"/>
    </location>
</feature>
<reference evidence="7 8" key="1">
    <citation type="submission" date="2018-12" db="EMBL/GenBank/DDBJ databases">
        <authorList>
            <person name="Wang H."/>
            <person name="Peng S."/>
            <person name="Yu X."/>
            <person name="Li X."/>
        </authorList>
    </citation>
    <scope>NUCLEOTIDE SEQUENCE [LARGE SCALE GENOMIC DNA]</scope>
    <source>
        <strain evidence="7 8">PFYN01</strain>
    </source>
</reference>
<dbReference type="InterPro" id="IPR041532">
    <property type="entry name" value="RlmI-like_PUA"/>
</dbReference>
<proteinExistence type="predicted"/>
<dbReference type="InterPro" id="IPR002478">
    <property type="entry name" value="PUA"/>
</dbReference>
<dbReference type="GO" id="GO:0008168">
    <property type="term" value="F:methyltransferase activity"/>
    <property type="evidence" value="ECO:0007669"/>
    <property type="project" value="UniProtKB-KW"/>
</dbReference>
<keyword evidence="5" id="KW-0694">RNA-binding</keyword>
<dbReference type="PANTHER" id="PTHR43042:SF3">
    <property type="entry name" value="RIBOSOMAL RNA LARGE SUBUNIT METHYLTRANSFERASE YWBD-RELATED"/>
    <property type="match status" value="1"/>
</dbReference>
<dbReference type="EMBL" id="CP034548">
    <property type="protein sequence ID" value="AZQ46037.1"/>
    <property type="molecule type" value="Genomic_DNA"/>
</dbReference>
<organism evidence="7 8">
    <name type="scientific">Bacillus albus</name>
    <dbReference type="NCBI Taxonomy" id="2026189"/>
    <lineage>
        <taxon>Bacteria</taxon>
        <taxon>Bacillati</taxon>
        <taxon>Bacillota</taxon>
        <taxon>Bacilli</taxon>
        <taxon>Bacillales</taxon>
        <taxon>Bacillaceae</taxon>
        <taxon>Bacillus</taxon>
        <taxon>Bacillus cereus group</taxon>
    </lineage>
</organism>
<gene>
    <name evidence="7" type="ORF">EJW27_04695</name>
</gene>
<evidence type="ECO:0000259" key="6">
    <source>
        <dbReference type="SMART" id="SM00359"/>
    </source>
</evidence>
<evidence type="ECO:0000256" key="1">
    <source>
        <dbReference type="ARBA" id="ARBA00022552"/>
    </source>
</evidence>
<evidence type="ECO:0000313" key="8">
    <source>
        <dbReference type="Proteomes" id="UP000272492"/>
    </source>
</evidence>